<proteinExistence type="predicted"/>
<evidence type="ECO:0000313" key="2">
    <source>
        <dbReference type="EMBL" id="CAG06235.1"/>
    </source>
</evidence>
<feature type="compositionally biased region" description="Polar residues" evidence="1">
    <location>
        <begin position="13"/>
        <end position="22"/>
    </location>
</feature>
<feature type="region of interest" description="Disordered" evidence="1">
    <location>
        <begin position="1"/>
        <end position="31"/>
    </location>
</feature>
<dbReference type="OrthoDB" id="8959236at2759"/>
<dbReference type="AlphaFoldDB" id="Q4RZE7"/>
<gene>
    <name evidence="2" type="ORF">GSTENG00026522001</name>
</gene>
<protein>
    <submittedName>
        <fullName evidence="2">(spotted green pufferfish) hypothetical protein</fullName>
    </submittedName>
</protein>
<dbReference type="EMBL" id="CAAE01014936">
    <property type="protein sequence ID" value="CAG06235.1"/>
    <property type="molecule type" value="Genomic_DNA"/>
</dbReference>
<accession>Q4RZE7</accession>
<organism evidence="2">
    <name type="scientific">Tetraodon nigroviridis</name>
    <name type="common">Spotted green pufferfish</name>
    <name type="synonym">Chelonodon nigroviridis</name>
    <dbReference type="NCBI Taxonomy" id="99883"/>
    <lineage>
        <taxon>Eukaryota</taxon>
        <taxon>Metazoa</taxon>
        <taxon>Chordata</taxon>
        <taxon>Craniata</taxon>
        <taxon>Vertebrata</taxon>
        <taxon>Euteleostomi</taxon>
        <taxon>Actinopterygii</taxon>
        <taxon>Neopterygii</taxon>
        <taxon>Teleostei</taxon>
        <taxon>Neoteleostei</taxon>
        <taxon>Acanthomorphata</taxon>
        <taxon>Eupercaria</taxon>
        <taxon>Tetraodontiformes</taxon>
        <taxon>Tetradontoidea</taxon>
        <taxon>Tetraodontidae</taxon>
        <taxon>Tetraodon</taxon>
    </lineage>
</organism>
<dbReference type="KEGG" id="tng:GSTEN00026522G001"/>
<name>Q4RZE7_TETNG</name>
<sequence length="79" mass="8529">MASKNRKKIANIPQESKSTPSDDSPLLANKPSLSDSEVVDLKAGNIVVTWNDGNVSQLFQNASIDEDQMAPDEKVNGTE</sequence>
<comment type="caution">
    <text evidence="2">The sequence shown here is derived from an EMBL/GenBank/DDBJ whole genome shotgun (WGS) entry which is preliminary data.</text>
</comment>
<reference evidence="2" key="2">
    <citation type="submission" date="2004-02" db="EMBL/GenBank/DDBJ databases">
        <authorList>
            <consortium name="Genoscope"/>
            <consortium name="Whitehead Institute Centre for Genome Research"/>
        </authorList>
    </citation>
    <scope>NUCLEOTIDE SEQUENCE</scope>
</reference>
<reference evidence="2" key="1">
    <citation type="journal article" date="2004" name="Nature">
        <title>Genome duplication in the teleost fish Tetraodon nigroviridis reveals the early vertebrate proto-karyotype.</title>
        <authorList>
            <person name="Jaillon O."/>
            <person name="Aury J.-M."/>
            <person name="Brunet F."/>
            <person name="Petit J.-L."/>
            <person name="Stange-Thomann N."/>
            <person name="Mauceli E."/>
            <person name="Bouneau L."/>
            <person name="Fischer C."/>
            <person name="Ozouf-Costaz C."/>
            <person name="Bernot A."/>
            <person name="Nicaud S."/>
            <person name="Jaffe D."/>
            <person name="Fisher S."/>
            <person name="Lutfalla G."/>
            <person name="Dossat C."/>
            <person name="Segurens B."/>
            <person name="Dasilva C."/>
            <person name="Salanoubat M."/>
            <person name="Levy M."/>
            <person name="Boudet N."/>
            <person name="Castellano S."/>
            <person name="Anthouard V."/>
            <person name="Jubin C."/>
            <person name="Castelli V."/>
            <person name="Katinka M."/>
            <person name="Vacherie B."/>
            <person name="Biemont C."/>
            <person name="Skalli Z."/>
            <person name="Cattolico L."/>
            <person name="Poulain J."/>
            <person name="De Berardinis V."/>
            <person name="Cruaud C."/>
            <person name="Duprat S."/>
            <person name="Brottier P."/>
            <person name="Coutanceau J.-P."/>
            <person name="Gouzy J."/>
            <person name="Parra G."/>
            <person name="Lardier G."/>
            <person name="Chapple C."/>
            <person name="McKernan K.J."/>
            <person name="McEwan P."/>
            <person name="Bosak S."/>
            <person name="Kellis M."/>
            <person name="Volff J.-N."/>
            <person name="Guigo R."/>
            <person name="Zody M.C."/>
            <person name="Mesirov J."/>
            <person name="Lindblad-Toh K."/>
            <person name="Birren B."/>
            <person name="Nusbaum C."/>
            <person name="Kahn D."/>
            <person name="Robinson-Rechavi M."/>
            <person name="Laudet V."/>
            <person name="Schachter V."/>
            <person name="Quetier F."/>
            <person name="Saurin W."/>
            <person name="Scarpelli C."/>
            <person name="Wincker P."/>
            <person name="Lander E.S."/>
            <person name="Weissenbach J."/>
            <person name="Roest Crollius H."/>
        </authorList>
    </citation>
    <scope>NUCLEOTIDE SEQUENCE [LARGE SCALE GENOMIC DNA]</scope>
</reference>
<evidence type="ECO:0000256" key="1">
    <source>
        <dbReference type="SAM" id="MobiDB-lite"/>
    </source>
</evidence>